<comment type="caution">
    <text evidence="2">The sequence shown here is derived from an EMBL/GenBank/DDBJ whole genome shotgun (WGS) entry which is preliminary data.</text>
</comment>
<dbReference type="RefSeq" id="WP_158635303.1">
    <property type="nucleotide sequence ID" value="NZ_VLKN01000003.1"/>
</dbReference>
<dbReference type="InterPro" id="IPR018891">
    <property type="entry name" value="AIPR_C"/>
</dbReference>
<evidence type="ECO:0000313" key="2">
    <source>
        <dbReference type="EMBL" id="TWI03667.1"/>
    </source>
</evidence>
<dbReference type="EMBL" id="VLKN01000003">
    <property type="protein sequence ID" value="TWI03667.1"/>
    <property type="molecule type" value="Genomic_DNA"/>
</dbReference>
<evidence type="ECO:0000313" key="3">
    <source>
        <dbReference type="Proteomes" id="UP000315167"/>
    </source>
</evidence>
<name>A0A562L7K6_9GAMM</name>
<keyword evidence="3" id="KW-1185">Reference proteome</keyword>
<accession>A0A562L7K6</accession>
<evidence type="ECO:0000259" key="1">
    <source>
        <dbReference type="Pfam" id="PF10592"/>
    </source>
</evidence>
<protein>
    <submittedName>
        <fullName evidence="2">AIPR protein</fullName>
    </submittedName>
</protein>
<organism evidence="2 3">
    <name type="scientific">Luteimonas cucumeris</name>
    <dbReference type="NCBI Taxonomy" id="985012"/>
    <lineage>
        <taxon>Bacteria</taxon>
        <taxon>Pseudomonadati</taxon>
        <taxon>Pseudomonadota</taxon>
        <taxon>Gammaproteobacteria</taxon>
        <taxon>Lysobacterales</taxon>
        <taxon>Lysobacteraceae</taxon>
        <taxon>Luteimonas</taxon>
    </lineage>
</organism>
<sequence>MTAALDLSYPTILKLFGNHLIAGRVESRALLGWFLENYYRLDETDAQDAICDGPDDKGIDGIYVDENIERIVVFQTKLRQNGAKTLGDGDLKQFSGTLDQLRTRQSIEDLQNSTGNKELQHLIKEADLAGLVEKGYEVRGVFITNANKDASAVAYLSSRPDISVFDGVALNENWVPPGDAAPVHTAMTFRLDGLASIQYMTPDATVYVAPLLASELVAMAGLQSGELFAWNVRQTLGKTKVNKAIAESVKDQPEHKNFVLYHNGLTILTEEAHLGDDSLTINGYTVVNGCQSLTTLFENRTKITDELRLLARVIQLQPGSELAAKITRHSNNQNSISARDLQSNSTMQRRLQAEFNAVFSGLFGYEIKRGEVINATNVITNEEAARYLLAFDLQQPWACHQTYRLFDELHSDIFGRKEVVAARVATLSVLFDAVLETLPELQNKLVASYTLTRFLMLYLLRQALEVDAIGKQFIREPKPIVDKIGFDQLKEIAKKILSDLIVDMNAELEEREQAKNPFDHKRELKSPTAVRALAKQIIPSYEKAIRRGRATAFSAEVEAAASVAATA</sequence>
<dbReference type="Pfam" id="PF10592">
    <property type="entry name" value="AIPR"/>
    <property type="match status" value="1"/>
</dbReference>
<dbReference type="AlphaFoldDB" id="A0A562L7K6"/>
<proteinExistence type="predicted"/>
<gene>
    <name evidence="2" type="ORF">IP90_01481</name>
</gene>
<dbReference type="OrthoDB" id="9806213at2"/>
<feature type="domain" description="Abortive phage infection protein C-terminal" evidence="1">
    <location>
        <begin position="230"/>
        <end position="404"/>
    </location>
</feature>
<reference evidence="2 3" key="1">
    <citation type="journal article" date="2015" name="Stand. Genomic Sci.">
        <title>Genomic Encyclopedia of Bacterial and Archaeal Type Strains, Phase III: the genomes of soil and plant-associated and newly described type strains.</title>
        <authorList>
            <person name="Whitman W.B."/>
            <person name="Woyke T."/>
            <person name="Klenk H.P."/>
            <person name="Zhou Y."/>
            <person name="Lilburn T.G."/>
            <person name="Beck B.J."/>
            <person name="De Vos P."/>
            <person name="Vandamme P."/>
            <person name="Eisen J.A."/>
            <person name="Garrity G."/>
            <person name="Hugenholtz P."/>
            <person name="Kyrpides N.C."/>
        </authorList>
    </citation>
    <scope>NUCLEOTIDE SEQUENCE [LARGE SCALE GENOMIC DNA]</scope>
    <source>
        <strain evidence="2 3">CGMCC 1.10821</strain>
    </source>
</reference>
<dbReference type="Proteomes" id="UP000315167">
    <property type="component" value="Unassembled WGS sequence"/>
</dbReference>